<feature type="transmembrane region" description="Helical" evidence="1">
    <location>
        <begin position="78"/>
        <end position="96"/>
    </location>
</feature>
<feature type="transmembrane region" description="Helical" evidence="1">
    <location>
        <begin position="140"/>
        <end position="161"/>
    </location>
</feature>
<keyword evidence="1" id="KW-1133">Transmembrane helix</keyword>
<evidence type="ECO:0000313" key="2">
    <source>
        <dbReference type="EMBL" id="OTQ49061.1"/>
    </source>
</evidence>
<sequence>MLKRNINLFIALYAFFIIGIETYIYWHTQLRPWQPSTPTGRIIFYYSFFTVLSNLMLAFSCLCLTFNPNCNRYSFKVIRLNGLVGVIITAIVYNLILRGIHKPPNTLLQFTNESLHVILPVIGILSWLVWGPFRRIQFNVIVGSFLSMLIYGIYIFIRGYLTNQYPYPFINVVRVGYVKALYAAGSVFILFLGLALLLWVIDCFRRRI</sequence>
<name>A0A242NTM7_9GAMM</name>
<keyword evidence="1" id="KW-0812">Transmembrane</keyword>
<protein>
    <recommendedName>
        <fullName evidence="4">FAR-17a/AIG1-like protein</fullName>
    </recommendedName>
</protein>
<gene>
    <name evidence="2" type="ORF">B6D06_07845</name>
</gene>
<feature type="transmembrane region" description="Helical" evidence="1">
    <location>
        <begin position="116"/>
        <end position="133"/>
    </location>
</feature>
<dbReference type="AlphaFoldDB" id="A0A242NTM7"/>
<dbReference type="RefSeq" id="WP_065652075.1">
    <property type="nucleotide sequence ID" value="NZ_NASD01000011.1"/>
</dbReference>
<feature type="transmembrane region" description="Helical" evidence="1">
    <location>
        <begin position="181"/>
        <end position="201"/>
    </location>
</feature>
<evidence type="ECO:0000256" key="1">
    <source>
        <dbReference type="SAM" id="Phobius"/>
    </source>
</evidence>
<evidence type="ECO:0000313" key="3">
    <source>
        <dbReference type="Proteomes" id="UP000194968"/>
    </source>
</evidence>
<dbReference type="NCBIfam" id="NF038065">
    <property type="entry name" value="Pr6Pr"/>
    <property type="match status" value="1"/>
</dbReference>
<organism evidence="2 3">
    <name type="scientific">Gilliamella apis</name>
    <dbReference type="NCBI Taxonomy" id="1970738"/>
    <lineage>
        <taxon>Bacteria</taxon>
        <taxon>Pseudomonadati</taxon>
        <taxon>Pseudomonadota</taxon>
        <taxon>Gammaproteobacteria</taxon>
        <taxon>Orbales</taxon>
        <taxon>Orbaceae</taxon>
        <taxon>Gilliamella</taxon>
    </lineage>
</organism>
<dbReference type="Proteomes" id="UP000194968">
    <property type="component" value="Unassembled WGS sequence"/>
</dbReference>
<accession>A0A242NTM7</accession>
<feature type="transmembrane region" description="Helical" evidence="1">
    <location>
        <begin position="46"/>
        <end position="66"/>
    </location>
</feature>
<feature type="transmembrane region" description="Helical" evidence="1">
    <location>
        <begin position="7"/>
        <end position="26"/>
    </location>
</feature>
<comment type="caution">
    <text evidence="2">The sequence shown here is derived from an EMBL/GenBank/DDBJ whole genome shotgun (WGS) entry which is preliminary data.</text>
</comment>
<reference evidence="2 3" key="1">
    <citation type="submission" date="2017-03" db="EMBL/GenBank/DDBJ databases">
        <title>Comparative genomics of honeybee gut symbionts reveal geographically distinct and subgroup specific antibiotic resistance.</title>
        <authorList>
            <person name="Ludvigsen J."/>
            <person name="Porcellato D."/>
            <person name="Labee-Lund T.M."/>
            <person name="Amdam G.V."/>
            <person name="Rudi K."/>
        </authorList>
    </citation>
    <scope>NUCLEOTIDE SEQUENCE [LARGE SCALE GENOMIC DNA]</scope>
    <source>
        <strain evidence="2 3">A-4-12</strain>
    </source>
</reference>
<dbReference type="EMBL" id="NASK01000098">
    <property type="protein sequence ID" value="OTQ49061.1"/>
    <property type="molecule type" value="Genomic_DNA"/>
</dbReference>
<evidence type="ECO:0008006" key="4">
    <source>
        <dbReference type="Google" id="ProtNLM"/>
    </source>
</evidence>
<keyword evidence="1" id="KW-0472">Membrane</keyword>
<dbReference type="InterPro" id="IPR049713">
    <property type="entry name" value="Pr6Pr-like"/>
</dbReference>
<dbReference type="OrthoDB" id="9809977at2"/>
<proteinExistence type="predicted"/>